<dbReference type="Gene3D" id="3.40.50.10880">
    <property type="entry name" value="Uncharacterised protein PF01937, DUF89, domain 3"/>
    <property type="match status" value="1"/>
</dbReference>
<dbReference type="SUPFAM" id="SSF111321">
    <property type="entry name" value="AF1104-like"/>
    <property type="match status" value="1"/>
</dbReference>
<evidence type="ECO:0000256" key="4">
    <source>
        <dbReference type="ARBA" id="ARBA00022801"/>
    </source>
</evidence>
<dbReference type="GO" id="GO:0005634">
    <property type="term" value="C:nucleus"/>
    <property type="evidence" value="ECO:0007669"/>
    <property type="project" value="TreeGrafter"/>
</dbReference>
<reference evidence="10" key="1">
    <citation type="journal article" date="2016" name="Nat. Commun.">
        <title>The Gonium pectorale genome demonstrates co-option of cell cycle regulation during the evolution of multicellularity.</title>
        <authorList>
            <person name="Hanschen E.R."/>
            <person name="Marriage T.N."/>
            <person name="Ferris P.J."/>
            <person name="Hamaji T."/>
            <person name="Toyoda A."/>
            <person name="Fujiyama A."/>
            <person name="Neme R."/>
            <person name="Noguchi H."/>
            <person name="Minakuchi Y."/>
            <person name="Suzuki M."/>
            <person name="Kawai-Toyooka H."/>
            <person name="Smith D.R."/>
            <person name="Sparks H."/>
            <person name="Anderson J."/>
            <person name="Bakaric R."/>
            <person name="Luria V."/>
            <person name="Karger A."/>
            <person name="Kirschner M.W."/>
            <person name="Durand P.M."/>
            <person name="Michod R.E."/>
            <person name="Nozaki H."/>
            <person name="Olson B.J."/>
        </authorList>
    </citation>
    <scope>NUCLEOTIDE SEQUENCE [LARGE SCALE GENOMIC DNA]</scope>
    <source>
        <strain evidence="10">NIES-2863</strain>
    </source>
</reference>
<keyword evidence="5 7" id="KW-0464">Manganese</keyword>
<dbReference type="InterPro" id="IPR002791">
    <property type="entry name" value="ARMT1-like_metal-bd"/>
</dbReference>
<evidence type="ECO:0000256" key="1">
    <source>
        <dbReference type="ARBA" id="ARBA00001326"/>
    </source>
</evidence>
<name>A0A150GG87_GONPE</name>
<evidence type="ECO:0000256" key="7">
    <source>
        <dbReference type="RuleBase" id="RU367030"/>
    </source>
</evidence>
<gene>
    <name evidence="9" type="ORF">GPECTOR_26g518</name>
</gene>
<keyword evidence="10" id="KW-1185">Reference proteome</keyword>
<dbReference type="OrthoDB" id="541375at2759"/>
<evidence type="ECO:0000256" key="2">
    <source>
        <dbReference type="ARBA" id="ARBA00009519"/>
    </source>
</evidence>
<dbReference type="Proteomes" id="UP000075714">
    <property type="component" value="Unassembled WGS sequence"/>
</dbReference>
<dbReference type="EC" id="3.1.3.-" evidence="7"/>
<comment type="catalytic activity">
    <reaction evidence="1 7">
        <text>beta-D-fructose 1-phosphate + H2O = D-fructose + phosphate</text>
        <dbReference type="Rhea" id="RHEA:35603"/>
        <dbReference type="ChEBI" id="CHEBI:15377"/>
        <dbReference type="ChEBI" id="CHEBI:37721"/>
        <dbReference type="ChEBI" id="CHEBI:43474"/>
        <dbReference type="ChEBI" id="CHEBI:138881"/>
    </reaction>
</comment>
<keyword evidence="4 7" id="KW-0378">Hydrolase</keyword>
<dbReference type="EMBL" id="LSYV01000027">
    <property type="protein sequence ID" value="KXZ48615.1"/>
    <property type="molecule type" value="Genomic_DNA"/>
</dbReference>
<evidence type="ECO:0000313" key="9">
    <source>
        <dbReference type="EMBL" id="KXZ48615.1"/>
    </source>
</evidence>
<evidence type="ECO:0000256" key="3">
    <source>
        <dbReference type="ARBA" id="ARBA00022723"/>
    </source>
</evidence>
<dbReference type="PANTHER" id="PTHR12260">
    <property type="entry name" value="DAMAGE-CONTROL PHOSPHATASE ARMT1"/>
    <property type="match status" value="1"/>
</dbReference>
<feature type="domain" description="Damage-control phosphatase ARMT1-like metal-binding" evidence="8">
    <location>
        <begin position="56"/>
        <end position="438"/>
    </location>
</feature>
<comment type="caution">
    <text evidence="9">The sequence shown here is derived from an EMBL/GenBank/DDBJ whole genome shotgun (WGS) entry which is preliminary data.</text>
</comment>
<sequence>MIQDVEAETARLVGAAAANDGLGGEALLDAANAAVELAAARQPAPASRTWLGLPWLTVECYIPCNSSVFAPPSAQRHPSLAGLDPFRRQKDAAWGKSAGAAADMAAEVQMLLRALHSPADHVRAADGQQGPHQQPTGGIDAASATAAARLAVLAGLRIALWGNKADLSLLAGAAGLEEHHLAAPPEVAAAVGASTAAADAADASTVAVPASHIIVDEGEAVWEAMASLRARRAASVGDRGDGDGNGDGDGVRVDIVLDNSGLELFADLCLADLLLEAGVADRVVLHGKAIPWFVSDTLRGDLEGLLGSCEASQPPGGQVPAAAWEPVRALAARWRRHLAPTSAGGTGAWSWAAHSFWTTPAPFAWMSELAPELYNDLSGSDLVIFKGDLNYRKLTHDCRWPHTTPFVESLQGFRPAPLVALRTLKADVAVGLAPGLDSALDAADADWLVDGKWGMVQAAL</sequence>
<dbReference type="PANTHER" id="PTHR12260:SF6">
    <property type="entry name" value="DAMAGE-CONTROL PHOSPHATASE ARMT1"/>
    <property type="match status" value="1"/>
</dbReference>
<evidence type="ECO:0000259" key="8">
    <source>
        <dbReference type="Pfam" id="PF01937"/>
    </source>
</evidence>
<organism evidence="9 10">
    <name type="scientific">Gonium pectorale</name>
    <name type="common">Green alga</name>
    <dbReference type="NCBI Taxonomy" id="33097"/>
    <lineage>
        <taxon>Eukaryota</taxon>
        <taxon>Viridiplantae</taxon>
        <taxon>Chlorophyta</taxon>
        <taxon>core chlorophytes</taxon>
        <taxon>Chlorophyceae</taxon>
        <taxon>CS clade</taxon>
        <taxon>Chlamydomonadales</taxon>
        <taxon>Volvocaceae</taxon>
        <taxon>Gonium</taxon>
    </lineage>
</organism>
<dbReference type="Pfam" id="PF01937">
    <property type="entry name" value="ARMT1-like_dom"/>
    <property type="match status" value="1"/>
</dbReference>
<dbReference type="GO" id="GO:0103026">
    <property type="term" value="F:fructose-1-phosphatase activity"/>
    <property type="evidence" value="ECO:0007669"/>
    <property type="project" value="RHEA"/>
</dbReference>
<evidence type="ECO:0000256" key="5">
    <source>
        <dbReference type="ARBA" id="ARBA00023211"/>
    </source>
</evidence>
<dbReference type="AlphaFoldDB" id="A0A150GG87"/>
<dbReference type="GO" id="GO:0097023">
    <property type="term" value="F:fructose 6-phosphate aldolase activity"/>
    <property type="evidence" value="ECO:0007669"/>
    <property type="project" value="RHEA"/>
</dbReference>
<dbReference type="InterPro" id="IPR039763">
    <property type="entry name" value="ARMT1"/>
</dbReference>
<evidence type="ECO:0000256" key="6">
    <source>
        <dbReference type="ARBA" id="ARBA00048809"/>
    </source>
</evidence>
<dbReference type="STRING" id="33097.A0A150GG87"/>
<proteinExistence type="inferred from homology"/>
<dbReference type="InterPro" id="IPR036075">
    <property type="entry name" value="ARMT-1-like_metal-bd_sf"/>
</dbReference>
<comment type="cofactor">
    <cofactor evidence="7">
        <name>Mn(2+)</name>
        <dbReference type="ChEBI" id="CHEBI:29035"/>
    </cofactor>
    <cofactor evidence="7">
        <name>Ni(2+)</name>
        <dbReference type="ChEBI" id="CHEBI:49786"/>
    </cofactor>
</comment>
<dbReference type="GO" id="GO:0006974">
    <property type="term" value="P:DNA damage response"/>
    <property type="evidence" value="ECO:0007669"/>
    <property type="project" value="TreeGrafter"/>
</dbReference>
<comment type="domain">
    <text evidence="7">Subfamily III proteins have a conserved RTxK motif about 40-50 residues from the C-terminus; the threonine may be replaced by serine or cysteine.</text>
</comment>
<keyword evidence="3 7" id="KW-0479">Metal-binding</keyword>
<evidence type="ECO:0000313" key="10">
    <source>
        <dbReference type="Proteomes" id="UP000075714"/>
    </source>
</evidence>
<comment type="similarity">
    <text evidence="2 7">Belongs to the damage-control phosphatase family. Sugar phosphate phosphatase III subfamily.</text>
</comment>
<dbReference type="GO" id="GO:0046872">
    <property type="term" value="F:metal ion binding"/>
    <property type="evidence" value="ECO:0007669"/>
    <property type="project" value="UniProtKB-UniRule"/>
</dbReference>
<accession>A0A150GG87</accession>
<protein>
    <recommendedName>
        <fullName evidence="7">Sugar phosphate phosphatase</fullName>
        <ecNumber evidence="7">3.1.3.-</ecNumber>
    </recommendedName>
</protein>
<comment type="function">
    <text evidence="7">Metal-dependent phosphatase that shows phosphatase activity against several substrates, including fructose-1-phosphate and fructose-6-phosphate. Its preference for fructose-1-phosphate, a strong glycating agent that causes DNA damage rather than a canonical yeast metabolite, suggests a damage-control function in hexose phosphate metabolism.</text>
</comment>
<comment type="catalytic activity">
    <reaction evidence="6 7">
        <text>beta-D-fructose 6-phosphate = dihydroxyacetone + D-glyceraldehyde 3-phosphate</text>
        <dbReference type="Rhea" id="RHEA:28002"/>
        <dbReference type="ChEBI" id="CHEBI:16016"/>
        <dbReference type="ChEBI" id="CHEBI:57634"/>
        <dbReference type="ChEBI" id="CHEBI:59776"/>
    </reaction>
</comment>